<evidence type="ECO:0000259" key="1">
    <source>
        <dbReference type="Pfam" id="PF12706"/>
    </source>
</evidence>
<dbReference type="InterPro" id="IPR017693">
    <property type="entry name" value="Phosphonate_metab_PhnP"/>
</dbReference>
<dbReference type="InterPro" id="IPR001279">
    <property type="entry name" value="Metallo-B-lactamas"/>
</dbReference>
<feature type="domain" description="Metallo-beta-lactamase" evidence="1">
    <location>
        <begin position="65"/>
        <end position="222"/>
    </location>
</feature>
<dbReference type="EMBL" id="JABGBN010000003">
    <property type="protein sequence ID" value="NOL51629.1"/>
    <property type="molecule type" value="Genomic_DNA"/>
</dbReference>
<dbReference type="Pfam" id="PF12706">
    <property type="entry name" value="Lactamase_B_2"/>
    <property type="match status" value="1"/>
</dbReference>
<keyword evidence="2" id="KW-0378">Hydrolase</keyword>
<name>A0A849P1P3_9BURK</name>
<dbReference type="PANTHER" id="PTHR42663:SF6">
    <property type="entry name" value="HYDROLASE C777.06C-RELATED"/>
    <property type="match status" value="1"/>
</dbReference>
<dbReference type="EC" id="3.1.4.55" evidence="2"/>
<dbReference type="NCBIfam" id="TIGR03307">
    <property type="entry name" value="PhnP"/>
    <property type="match status" value="1"/>
</dbReference>
<accession>A0A849P1P3</accession>
<evidence type="ECO:0000313" key="2">
    <source>
        <dbReference type="EMBL" id="NOL51629.1"/>
    </source>
</evidence>
<keyword evidence="3" id="KW-1185">Reference proteome</keyword>
<sequence length="252" mass="28008">MTTFTFLGTGSSSQVPVYNCDCPACQRARSDESWVRRPCSAMLENTHGKWLIDSGLMDLTTRFAPHELKGILQTHYHADHAQGLLHLRWGVGLKIPVYGPIDEVGFADLYKNSGILDFQPGFSPFDTQRFPDFSVMAIPLQHSKPTVGYLISTFAGENLAYLTDTCGLADDVMQFLSALPLKYAIVDCSYPPATQPRNHNDLTQALAILAQLSPEQGFLTHIDHRVDAYLMEYPEALPPDVYLAKDGMQLVL</sequence>
<organism evidence="2 3">
    <name type="scientific">Pelistega suis</name>
    <dbReference type="NCBI Taxonomy" id="1631957"/>
    <lineage>
        <taxon>Bacteria</taxon>
        <taxon>Pseudomonadati</taxon>
        <taxon>Pseudomonadota</taxon>
        <taxon>Betaproteobacteria</taxon>
        <taxon>Burkholderiales</taxon>
        <taxon>Alcaligenaceae</taxon>
        <taxon>Pelistega</taxon>
    </lineage>
</organism>
<dbReference type="PANTHER" id="PTHR42663">
    <property type="entry name" value="HYDROLASE C777.06C-RELATED-RELATED"/>
    <property type="match status" value="1"/>
</dbReference>
<dbReference type="RefSeq" id="WP_171680330.1">
    <property type="nucleotide sequence ID" value="NZ_JABGBN010000003.1"/>
</dbReference>
<evidence type="ECO:0000313" key="3">
    <source>
        <dbReference type="Proteomes" id="UP000537862"/>
    </source>
</evidence>
<gene>
    <name evidence="2" type="primary">phnP</name>
    <name evidence="2" type="ORF">HKX39_05495</name>
</gene>
<dbReference type="InterPro" id="IPR035682">
    <property type="entry name" value="PhnP_MBL"/>
</dbReference>
<dbReference type="GO" id="GO:0019700">
    <property type="term" value="P:organic phosphonate catabolic process"/>
    <property type="evidence" value="ECO:0007669"/>
    <property type="project" value="InterPro"/>
</dbReference>
<dbReference type="Proteomes" id="UP000537862">
    <property type="component" value="Unassembled WGS sequence"/>
</dbReference>
<dbReference type="InterPro" id="IPR036866">
    <property type="entry name" value="RibonucZ/Hydroxyglut_hydro"/>
</dbReference>
<dbReference type="SUPFAM" id="SSF56281">
    <property type="entry name" value="Metallo-hydrolase/oxidoreductase"/>
    <property type="match status" value="1"/>
</dbReference>
<dbReference type="CDD" id="cd07736">
    <property type="entry name" value="PhnP-like_MBL-fold"/>
    <property type="match status" value="1"/>
</dbReference>
<comment type="caution">
    <text evidence="2">The sequence shown here is derived from an EMBL/GenBank/DDBJ whole genome shotgun (WGS) entry which is preliminary data.</text>
</comment>
<protein>
    <submittedName>
        <fullName evidence="2">Phosphonate metabolism protein PhnP</fullName>
        <ecNumber evidence="2">3.1.4.55</ecNumber>
    </submittedName>
</protein>
<reference evidence="2 3" key="1">
    <citation type="submission" date="2020-05" db="EMBL/GenBank/DDBJ databases">
        <authorList>
            <person name="Niu N."/>
        </authorList>
    </citation>
    <scope>NUCLEOTIDE SEQUENCE [LARGE SCALE GENOMIC DNA]</scope>
    <source>
        <strain evidence="2 3">3340-03</strain>
    </source>
</reference>
<dbReference type="Gene3D" id="3.60.15.10">
    <property type="entry name" value="Ribonuclease Z/Hydroxyacylglutathione hydrolase-like"/>
    <property type="match status" value="1"/>
</dbReference>
<proteinExistence type="predicted"/>
<dbReference type="AlphaFoldDB" id="A0A849P1P3"/>
<dbReference type="GO" id="GO:0103043">
    <property type="term" value="F:phosphoribosyl 1,2-cyclic phosphate phosphodiesterase activity"/>
    <property type="evidence" value="ECO:0007669"/>
    <property type="project" value="UniProtKB-EC"/>
</dbReference>